<evidence type="ECO:0000313" key="2">
    <source>
        <dbReference type="EMBL" id="ROR91728.1"/>
    </source>
</evidence>
<keyword evidence="3" id="KW-1185">Reference proteome</keyword>
<name>A0A3N2CWD8_9ACTN</name>
<dbReference type="PANTHER" id="PTHR46609:SF6">
    <property type="entry name" value="EXONUCLEASE, PHAGE-TYPE_RECB, C-TERMINAL DOMAIN-CONTAINING PROTEIN-RELATED"/>
    <property type="match status" value="1"/>
</dbReference>
<dbReference type="Proteomes" id="UP000281738">
    <property type="component" value="Unassembled WGS sequence"/>
</dbReference>
<dbReference type="InterPro" id="IPR051703">
    <property type="entry name" value="NF-kappa-B_Signaling_Reg"/>
</dbReference>
<proteinExistence type="predicted"/>
<feature type="domain" description="YqaJ viral recombinase" evidence="1">
    <location>
        <begin position="93"/>
        <end position="203"/>
    </location>
</feature>
<evidence type="ECO:0000313" key="3">
    <source>
        <dbReference type="Proteomes" id="UP000281738"/>
    </source>
</evidence>
<dbReference type="InterPro" id="IPR011335">
    <property type="entry name" value="Restrct_endonuc-II-like"/>
</dbReference>
<dbReference type="EMBL" id="RKHO01000001">
    <property type="protein sequence ID" value="ROR91728.1"/>
    <property type="molecule type" value="Genomic_DNA"/>
</dbReference>
<sequence length="270" mass="29241">MTLVEYPRLEQGTSKWHEARRGIVTASVVGRLIILGPPDATTVACPACKVEVGACISLSRKVPTALKKVHDERAAAAGELPSIPRVADNETSSTLTASLVAERITGISETLPPNRDMNRGIWSEPYARDLYAAHYGKVAEVGFMRYDGDGWTLGYSPDGLVGDDGLIEIKAPRSKTQVLTVLTDDVPAHYMAQCQAGLLASGRKWLDFVSYAGGMHVYVKRVLPDPAWFAAIEAACRTFETTAAAMVADYHERVAGRPVAPLIDFELEVI</sequence>
<dbReference type="Gene3D" id="3.90.320.10">
    <property type="match status" value="1"/>
</dbReference>
<dbReference type="RefSeq" id="WP_123391336.1">
    <property type="nucleotide sequence ID" value="NZ_RKHO01000001.1"/>
</dbReference>
<dbReference type="SUPFAM" id="SSF52980">
    <property type="entry name" value="Restriction endonuclease-like"/>
    <property type="match status" value="1"/>
</dbReference>
<dbReference type="AlphaFoldDB" id="A0A3N2CWD8"/>
<dbReference type="OrthoDB" id="1245848at2"/>
<dbReference type="PANTHER" id="PTHR46609">
    <property type="entry name" value="EXONUCLEASE, PHAGE-TYPE/RECB, C-TERMINAL DOMAIN-CONTAINING PROTEIN"/>
    <property type="match status" value="1"/>
</dbReference>
<organism evidence="2 3">
    <name type="scientific">Nocardioides aurantiacus</name>
    <dbReference type="NCBI Taxonomy" id="86796"/>
    <lineage>
        <taxon>Bacteria</taxon>
        <taxon>Bacillati</taxon>
        <taxon>Actinomycetota</taxon>
        <taxon>Actinomycetes</taxon>
        <taxon>Propionibacteriales</taxon>
        <taxon>Nocardioidaceae</taxon>
        <taxon>Nocardioides</taxon>
    </lineage>
</organism>
<evidence type="ECO:0000259" key="1">
    <source>
        <dbReference type="Pfam" id="PF09588"/>
    </source>
</evidence>
<protein>
    <submittedName>
        <fullName evidence="2">YqaJ-like recombinase protein</fullName>
    </submittedName>
</protein>
<comment type="caution">
    <text evidence="2">The sequence shown here is derived from an EMBL/GenBank/DDBJ whole genome shotgun (WGS) entry which is preliminary data.</text>
</comment>
<dbReference type="InterPro" id="IPR011604">
    <property type="entry name" value="PDDEXK-like_dom_sf"/>
</dbReference>
<accession>A0A3N2CWD8</accession>
<dbReference type="InterPro" id="IPR019080">
    <property type="entry name" value="YqaJ_viral_recombinase"/>
</dbReference>
<dbReference type="CDD" id="cd22343">
    <property type="entry name" value="PDDEXK_lambda_exonuclease-like"/>
    <property type="match status" value="1"/>
</dbReference>
<gene>
    <name evidence="2" type="ORF">EDD33_2603</name>
</gene>
<dbReference type="Pfam" id="PF09588">
    <property type="entry name" value="YqaJ"/>
    <property type="match status" value="1"/>
</dbReference>
<reference evidence="2 3" key="1">
    <citation type="submission" date="2018-11" db="EMBL/GenBank/DDBJ databases">
        <title>Sequencing the genomes of 1000 actinobacteria strains.</title>
        <authorList>
            <person name="Klenk H.-P."/>
        </authorList>
    </citation>
    <scope>NUCLEOTIDE SEQUENCE [LARGE SCALE GENOMIC DNA]</scope>
    <source>
        <strain evidence="2 3">DSM 12652</strain>
    </source>
</reference>